<dbReference type="Proteomes" id="UP001172457">
    <property type="component" value="Chromosome 8"/>
</dbReference>
<dbReference type="Gene3D" id="3.30.70.270">
    <property type="match status" value="2"/>
</dbReference>
<dbReference type="Pfam" id="PF00078">
    <property type="entry name" value="RVT_1"/>
    <property type="match status" value="1"/>
</dbReference>
<dbReference type="InterPro" id="IPR043128">
    <property type="entry name" value="Rev_trsase/Diguanyl_cyclase"/>
</dbReference>
<dbReference type="CDD" id="cd01647">
    <property type="entry name" value="RT_LTR"/>
    <property type="match status" value="1"/>
</dbReference>
<evidence type="ECO:0000313" key="3">
    <source>
        <dbReference type="Proteomes" id="UP001172457"/>
    </source>
</evidence>
<dbReference type="InterPro" id="IPR000477">
    <property type="entry name" value="RT_dom"/>
</dbReference>
<dbReference type="InterPro" id="IPR053134">
    <property type="entry name" value="RNA-dir_DNA_polymerase"/>
</dbReference>
<sequence>MFHLTADEAKTEPDVVKVIFLGIVIRTPSGGELTILGDGRKRLPKVCTLAKTRKYVHHVGNGYLAYMIDSQDKKKKITVADVPLVSDFPDDFPGVPLERQVEFCIGLIPGEAPGAPILFVKKDGSMRMCIEYRELNKLTVKNRYPLPRIDDLFDLLLGASWFLKIDLHSGYLQLKVREGDVHKTMFRTRYRHFEFIVMPFGLTNAPTVFMDLINRVCRPMLDRSVILFINDILINSKSKEDHVKHLREVLETLRRQQLYAKLSKCDFLLQMVEFLEHLVNQEGIKVDPAKVEAVMKWETLKSPIEIRSFLGLAAYYRWFIQDFSKVAVSLTKLTRKNELFVWGEQQKVAFETLRKRLCEALVLTLPEGIDDMTSQGEAVKEENRKKERIKEDMFNLLEGKDRASEVTWEASAIEDTRVEVGACDYDFDYQVAMQLGYVSTVGQFLENNSFHVGIVVEVKAFKASVLALRASTMSDDGVVELFNSSSLVNISVAKVLNSLFITKALQEEPTRVLLTSCVGECSEATLVERSSGDLGFLDIQPLCPSLMPLKHLG</sequence>
<organism evidence="2 3">
    <name type="scientific">Centaurea solstitialis</name>
    <name type="common">yellow star-thistle</name>
    <dbReference type="NCBI Taxonomy" id="347529"/>
    <lineage>
        <taxon>Eukaryota</taxon>
        <taxon>Viridiplantae</taxon>
        <taxon>Streptophyta</taxon>
        <taxon>Embryophyta</taxon>
        <taxon>Tracheophyta</taxon>
        <taxon>Spermatophyta</taxon>
        <taxon>Magnoliopsida</taxon>
        <taxon>eudicotyledons</taxon>
        <taxon>Gunneridae</taxon>
        <taxon>Pentapetalae</taxon>
        <taxon>asterids</taxon>
        <taxon>campanulids</taxon>
        <taxon>Asterales</taxon>
        <taxon>Asteraceae</taxon>
        <taxon>Carduoideae</taxon>
        <taxon>Cardueae</taxon>
        <taxon>Centaureinae</taxon>
        <taxon>Centaurea</taxon>
    </lineage>
</organism>
<gene>
    <name evidence="2" type="ORF">OSB04_031885</name>
</gene>
<reference evidence="2" key="1">
    <citation type="submission" date="2023-03" db="EMBL/GenBank/DDBJ databases">
        <title>Chromosome-scale reference genome and RAD-based genetic map of yellow starthistle (Centaurea solstitialis) reveal putative structural variation and QTLs associated with invader traits.</title>
        <authorList>
            <person name="Reatini B."/>
            <person name="Cang F.A."/>
            <person name="Jiang Q."/>
            <person name="Mckibben M.T.W."/>
            <person name="Barker M.S."/>
            <person name="Rieseberg L.H."/>
            <person name="Dlugosch K.M."/>
        </authorList>
    </citation>
    <scope>NUCLEOTIDE SEQUENCE</scope>
    <source>
        <strain evidence="2">CAN-66</strain>
        <tissue evidence="2">Leaf</tissue>
    </source>
</reference>
<dbReference type="Gene3D" id="3.10.10.10">
    <property type="entry name" value="HIV Type 1 Reverse Transcriptase, subunit A, domain 1"/>
    <property type="match status" value="1"/>
</dbReference>
<feature type="domain" description="Reverse transcriptase" evidence="1">
    <location>
        <begin position="121"/>
        <end position="275"/>
    </location>
</feature>
<evidence type="ECO:0000259" key="1">
    <source>
        <dbReference type="Pfam" id="PF00078"/>
    </source>
</evidence>
<comment type="caution">
    <text evidence="2">The sequence shown here is derived from an EMBL/GenBank/DDBJ whole genome shotgun (WGS) entry which is preliminary data.</text>
</comment>
<dbReference type="FunFam" id="3.30.70.270:FF:000020">
    <property type="entry name" value="Transposon Tf2-6 polyprotein-like Protein"/>
    <property type="match status" value="1"/>
</dbReference>
<dbReference type="SUPFAM" id="SSF56672">
    <property type="entry name" value="DNA/RNA polymerases"/>
    <property type="match status" value="1"/>
</dbReference>
<accession>A0AA38VUT2</accession>
<dbReference type="AlphaFoldDB" id="A0AA38VUT2"/>
<keyword evidence="3" id="KW-1185">Reference proteome</keyword>
<evidence type="ECO:0000313" key="2">
    <source>
        <dbReference type="EMBL" id="KAJ9539152.1"/>
    </source>
</evidence>
<dbReference type="PANTHER" id="PTHR24559">
    <property type="entry name" value="TRANSPOSON TY3-I GAG-POL POLYPROTEIN"/>
    <property type="match status" value="1"/>
</dbReference>
<dbReference type="EMBL" id="JARYMX010000008">
    <property type="protein sequence ID" value="KAJ9539152.1"/>
    <property type="molecule type" value="Genomic_DNA"/>
</dbReference>
<proteinExistence type="predicted"/>
<name>A0AA38VUT2_9ASTR</name>
<protein>
    <recommendedName>
        <fullName evidence="1">Reverse transcriptase domain-containing protein</fullName>
    </recommendedName>
</protein>
<dbReference type="InterPro" id="IPR043502">
    <property type="entry name" value="DNA/RNA_pol_sf"/>
</dbReference>
<dbReference type="PANTHER" id="PTHR24559:SF453">
    <property type="entry name" value="NUCLEOTIDYLTRANSFERASE, RIBONUCLEASE H"/>
    <property type="match status" value="1"/>
</dbReference>